<feature type="transmembrane region" description="Helical" evidence="1">
    <location>
        <begin position="383"/>
        <end position="399"/>
    </location>
</feature>
<feature type="transmembrane region" description="Helical" evidence="1">
    <location>
        <begin position="178"/>
        <end position="196"/>
    </location>
</feature>
<dbReference type="RefSeq" id="WP_120749052.1">
    <property type="nucleotide sequence ID" value="NZ_RBAH01000015.1"/>
</dbReference>
<evidence type="ECO:0000259" key="2">
    <source>
        <dbReference type="Pfam" id="PF09925"/>
    </source>
</evidence>
<evidence type="ECO:0000313" key="4">
    <source>
        <dbReference type="Proteomes" id="UP000282311"/>
    </source>
</evidence>
<feature type="transmembrane region" description="Helical" evidence="1">
    <location>
        <begin position="95"/>
        <end position="113"/>
    </location>
</feature>
<dbReference type="InterPro" id="IPR018677">
    <property type="entry name" value="DUF2157"/>
</dbReference>
<keyword evidence="4" id="KW-1185">Reference proteome</keyword>
<proteinExistence type="predicted"/>
<feature type="transmembrane region" description="Helical" evidence="1">
    <location>
        <begin position="359"/>
        <end position="377"/>
    </location>
</feature>
<dbReference type="Pfam" id="PF14345">
    <property type="entry name" value="GDYXXLXY"/>
    <property type="match status" value="1"/>
</dbReference>
<dbReference type="Proteomes" id="UP000282311">
    <property type="component" value="Unassembled WGS sequence"/>
</dbReference>
<feature type="transmembrane region" description="Helical" evidence="1">
    <location>
        <begin position="527"/>
        <end position="548"/>
    </location>
</feature>
<feature type="transmembrane region" description="Helical" evidence="1">
    <location>
        <begin position="40"/>
        <end position="57"/>
    </location>
</feature>
<feature type="transmembrane region" description="Helical" evidence="1">
    <location>
        <begin position="568"/>
        <end position="588"/>
    </location>
</feature>
<keyword evidence="1" id="KW-0472">Membrane</keyword>
<feature type="transmembrane region" description="Helical" evidence="1">
    <location>
        <begin position="256"/>
        <end position="275"/>
    </location>
</feature>
<organism evidence="3 4">
    <name type="scientific">Paenibacillus ginsengarvi</name>
    <dbReference type="NCBI Taxonomy" id="400777"/>
    <lineage>
        <taxon>Bacteria</taxon>
        <taxon>Bacillati</taxon>
        <taxon>Bacillota</taxon>
        <taxon>Bacilli</taxon>
        <taxon>Bacillales</taxon>
        <taxon>Paenibacillaceae</taxon>
        <taxon>Paenibacillus</taxon>
    </lineage>
</organism>
<accession>A0A3B0C7C7</accession>
<feature type="transmembrane region" description="Helical" evidence="1">
    <location>
        <begin position="120"/>
        <end position="140"/>
    </location>
</feature>
<dbReference type="AlphaFoldDB" id="A0A3B0C7C7"/>
<feature type="transmembrane region" description="Helical" evidence="1">
    <location>
        <begin position="146"/>
        <end position="166"/>
    </location>
</feature>
<feature type="transmembrane region" description="Helical" evidence="1">
    <location>
        <begin position="503"/>
        <end position="521"/>
    </location>
</feature>
<sequence length="727" mass="80315">MKTKTAFHNTGYALGCGSLLAALVYFFASNWGALDRWQKLTPLVMLVIALYGLYVYLASRPHRQFLSRLSLLSVNVTFGVSLAVVGQTYNSHADSYVLFLIWFVATIAFAIAVRWQPFYVLAYVLGHLAYWLAFFPTIGSRDYADGIVILIVSALALLNGIIYVLSSSKRLPSPVIAFLSYTVGMGIVILLSNSLAFEAYYVWFNIVFIGATVFLIRRFIRSVNQLYLLWTGLLVSIFLVMKYVELLFHFEAAEAFFVTGLIFVGLFIWGGARWIQYVRSLAAPEDAGDKVERSGINARDMIIRALTVTVIAVGTLIGTVTLIGFILLVTEFDHPEYVLSGIGLMATLSMTAARKLNSVVRYTLLAIGLCIGVGTALVADQAGLLPIYIAATAIAFYSGKSFAERALWFAGTIVIAGLSLGQQLEDVKLTLTILTVAMPVLAWLHRFIRNPELGRALKMCGYYAFLLIFFALTFAGEHYAYDGLYALTLIACIALAHRADESAAYRFTLVLSGLFVAWKYYDTAWKLLHKSWSLALIGFVLIAVTYIAERRTIKAERAEKPAAGRSRLRFLGITAVVVAQLLVLSVQIGRSETILASGQTIYLELLPLDPRSLLQGDYVELRYTVSAPPASFTQNEPHIGRKLPVVIARTPSGVYEFKRLYEDGTTLQPGEAVLNGKWNGYRIEYGIESFFVPEGTGIETQRKAKYAEIRLASSGNALIVALHETAP</sequence>
<dbReference type="Pfam" id="PF09925">
    <property type="entry name" value="DUF2157"/>
    <property type="match status" value="1"/>
</dbReference>
<feature type="transmembrane region" description="Helical" evidence="1">
    <location>
        <begin position="479"/>
        <end position="496"/>
    </location>
</feature>
<dbReference type="InterPro" id="IPR025833">
    <property type="entry name" value="GDYXXLXY"/>
</dbReference>
<feature type="domain" description="DUF2157" evidence="2">
    <location>
        <begin position="12"/>
        <end position="115"/>
    </location>
</feature>
<dbReference type="OrthoDB" id="4868247at2"/>
<keyword evidence="1" id="KW-0812">Transmembrane</keyword>
<comment type="caution">
    <text evidence="3">The sequence shown here is derived from an EMBL/GenBank/DDBJ whole genome shotgun (WGS) entry which is preliminary data.</text>
</comment>
<feature type="transmembrane region" description="Helical" evidence="1">
    <location>
        <begin position="12"/>
        <end position="34"/>
    </location>
</feature>
<name>A0A3B0C7C7_9BACL</name>
<reference evidence="3 4" key="1">
    <citation type="journal article" date="2007" name="Int. J. Syst. Evol. Microbiol.">
        <title>Paenibacillus ginsengarvi sp. nov., isolated from soil from ginseng cultivation.</title>
        <authorList>
            <person name="Yoon M.H."/>
            <person name="Ten L.N."/>
            <person name="Im W.T."/>
        </authorList>
    </citation>
    <scope>NUCLEOTIDE SEQUENCE [LARGE SCALE GENOMIC DNA]</scope>
    <source>
        <strain evidence="3 4">KCTC 13059</strain>
    </source>
</reference>
<keyword evidence="1" id="KW-1133">Transmembrane helix</keyword>
<feature type="transmembrane region" description="Helical" evidence="1">
    <location>
        <begin position="427"/>
        <end position="444"/>
    </location>
</feature>
<feature type="transmembrane region" description="Helical" evidence="1">
    <location>
        <begin position="227"/>
        <end position="244"/>
    </location>
</feature>
<gene>
    <name evidence="3" type="ORF">D7M11_20185</name>
</gene>
<feature type="transmembrane region" description="Helical" evidence="1">
    <location>
        <begin position="456"/>
        <end position="473"/>
    </location>
</feature>
<feature type="transmembrane region" description="Helical" evidence="1">
    <location>
        <begin position="406"/>
        <end position="421"/>
    </location>
</feature>
<feature type="transmembrane region" description="Helical" evidence="1">
    <location>
        <begin position="302"/>
        <end position="328"/>
    </location>
</feature>
<feature type="transmembrane region" description="Helical" evidence="1">
    <location>
        <begin position="69"/>
        <end position="89"/>
    </location>
</feature>
<evidence type="ECO:0000256" key="1">
    <source>
        <dbReference type="SAM" id="Phobius"/>
    </source>
</evidence>
<evidence type="ECO:0000313" key="3">
    <source>
        <dbReference type="EMBL" id="RKN80464.1"/>
    </source>
</evidence>
<feature type="transmembrane region" description="Helical" evidence="1">
    <location>
        <begin position="334"/>
        <end position="352"/>
    </location>
</feature>
<dbReference type="EMBL" id="RBAH01000015">
    <property type="protein sequence ID" value="RKN80464.1"/>
    <property type="molecule type" value="Genomic_DNA"/>
</dbReference>
<protein>
    <submittedName>
        <fullName evidence="3">DUF2157 domain-containing protein</fullName>
    </submittedName>
</protein>
<feature type="transmembrane region" description="Helical" evidence="1">
    <location>
        <begin position="202"/>
        <end position="220"/>
    </location>
</feature>